<sequence length="38" mass="4531">METSCNHKTPSNAEEKKNLVPRTEFLKKARRRGRSMIW</sequence>
<dbReference type="EMBL" id="MK318972">
    <property type="protein sequence ID" value="QCL09735.1"/>
    <property type="molecule type" value="Genomic_DNA"/>
</dbReference>
<name>A0A7S4ZSI8_RHIRH</name>
<evidence type="ECO:0000313" key="2">
    <source>
        <dbReference type="EMBL" id="QCL09314.1"/>
    </source>
</evidence>
<protein>
    <submittedName>
        <fullName evidence="2">Uncharacterized protein</fullName>
    </submittedName>
</protein>
<feature type="region of interest" description="Disordered" evidence="1">
    <location>
        <begin position="1"/>
        <end position="21"/>
    </location>
</feature>
<proteinExistence type="predicted"/>
<evidence type="ECO:0000256" key="1">
    <source>
        <dbReference type="SAM" id="MobiDB-lite"/>
    </source>
</evidence>
<accession>A0A7S4ZSI8</accession>
<gene>
    <name evidence="2" type="ORF">pC5.7c_447</name>
    <name evidence="3" type="ORF">pC5.8b_244</name>
</gene>
<evidence type="ECO:0000313" key="3">
    <source>
        <dbReference type="EMBL" id="QCL09735.1"/>
    </source>
</evidence>
<geneLocation type="plasmid" evidence="2">
    <name>pC5.7c</name>
</geneLocation>
<keyword evidence="2" id="KW-0614">Plasmid</keyword>
<dbReference type="AlphaFoldDB" id="A0A7S4ZSI8"/>
<dbReference type="EMBL" id="MK318969">
    <property type="protein sequence ID" value="QCL09314.1"/>
    <property type="molecule type" value="Genomic_DNA"/>
</dbReference>
<organism evidence="2">
    <name type="scientific">Rhizobium rhizogenes</name>
    <name type="common">Agrobacterium rhizogenes</name>
    <dbReference type="NCBI Taxonomy" id="359"/>
    <lineage>
        <taxon>Bacteria</taxon>
        <taxon>Pseudomonadati</taxon>
        <taxon>Pseudomonadota</taxon>
        <taxon>Alphaproteobacteria</taxon>
        <taxon>Hyphomicrobiales</taxon>
        <taxon>Rhizobiaceae</taxon>
        <taxon>Rhizobium/Agrobacterium group</taxon>
        <taxon>Rhizobium</taxon>
    </lineage>
</organism>
<reference evidence="2" key="1">
    <citation type="submission" date="2018-12" db="EMBL/GenBank/DDBJ databases">
        <title>Three Rhizobium rhizogenes strains isolated from the same crown gall tumor carry diverse plasmids.</title>
        <authorList>
            <person name="Pulawska J."/>
            <person name="Kuzmanovic N."/>
        </authorList>
    </citation>
    <scope>NUCLEOTIDE SEQUENCE</scope>
    <source>
        <strain evidence="2">C5.7</strain>
        <strain evidence="3">Colt5.8</strain>
        <plasmid evidence="2">pC5.7c</plasmid>
        <plasmid evidence="3">pColt5.8b</plasmid>
    </source>
</reference>
<feature type="compositionally biased region" description="Polar residues" evidence="1">
    <location>
        <begin position="1"/>
        <end position="12"/>
    </location>
</feature>
<geneLocation type="plasmid" evidence="3">
    <name>pColt5.8b</name>
</geneLocation>